<accession>S7RTN4</accession>
<sequence>MSQEPAYKKDSKVEYKDDLGEGATGTVTREPKSAQDTYTIRNENKRSDQVKEQDIIREVPDVDRDYRERQLRAERDAGRAPAHQATDTRWDPAAARDPNA</sequence>
<dbReference type="HOGENOM" id="CLU_2306451_0_0_1"/>
<organism evidence="2 3">
    <name type="scientific">Gloeophyllum trabeum (strain ATCC 11539 / FP-39264 / Madison 617)</name>
    <name type="common">Brown rot fungus</name>
    <dbReference type="NCBI Taxonomy" id="670483"/>
    <lineage>
        <taxon>Eukaryota</taxon>
        <taxon>Fungi</taxon>
        <taxon>Dikarya</taxon>
        <taxon>Basidiomycota</taxon>
        <taxon>Agaricomycotina</taxon>
        <taxon>Agaricomycetes</taxon>
        <taxon>Gloeophyllales</taxon>
        <taxon>Gloeophyllaceae</taxon>
        <taxon>Gloeophyllum</taxon>
    </lineage>
</organism>
<evidence type="ECO:0000313" key="2">
    <source>
        <dbReference type="EMBL" id="EPQ58040.1"/>
    </source>
</evidence>
<dbReference type="EMBL" id="KB469298">
    <property type="protein sequence ID" value="EPQ58040.1"/>
    <property type="molecule type" value="Genomic_DNA"/>
</dbReference>
<protein>
    <submittedName>
        <fullName evidence="2">Uncharacterized protein</fullName>
    </submittedName>
</protein>
<reference evidence="2 3" key="1">
    <citation type="journal article" date="2012" name="Science">
        <title>The Paleozoic origin of enzymatic lignin decomposition reconstructed from 31 fungal genomes.</title>
        <authorList>
            <person name="Floudas D."/>
            <person name="Binder M."/>
            <person name="Riley R."/>
            <person name="Barry K."/>
            <person name="Blanchette R.A."/>
            <person name="Henrissat B."/>
            <person name="Martinez A.T."/>
            <person name="Otillar R."/>
            <person name="Spatafora J.W."/>
            <person name="Yadav J.S."/>
            <person name="Aerts A."/>
            <person name="Benoit I."/>
            <person name="Boyd A."/>
            <person name="Carlson A."/>
            <person name="Copeland A."/>
            <person name="Coutinho P.M."/>
            <person name="de Vries R.P."/>
            <person name="Ferreira P."/>
            <person name="Findley K."/>
            <person name="Foster B."/>
            <person name="Gaskell J."/>
            <person name="Glotzer D."/>
            <person name="Gorecki P."/>
            <person name="Heitman J."/>
            <person name="Hesse C."/>
            <person name="Hori C."/>
            <person name="Igarashi K."/>
            <person name="Jurgens J.A."/>
            <person name="Kallen N."/>
            <person name="Kersten P."/>
            <person name="Kohler A."/>
            <person name="Kuees U."/>
            <person name="Kumar T.K.A."/>
            <person name="Kuo A."/>
            <person name="LaButti K."/>
            <person name="Larrondo L.F."/>
            <person name="Lindquist E."/>
            <person name="Ling A."/>
            <person name="Lombard V."/>
            <person name="Lucas S."/>
            <person name="Lundell T."/>
            <person name="Martin R."/>
            <person name="McLaughlin D.J."/>
            <person name="Morgenstern I."/>
            <person name="Morin E."/>
            <person name="Murat C."/>
            <person name="Nagy L.G."/>
            <person name="Nolan M."/>
            <person name="Ohm R.A."/>
            <person name="Patyshakuliyeva A."/>
            <person name="Rokas A."/>
            <person name="Ruiz-Duenas F.J."/>
            <person name="Sabat G."/>
            <person name="Salamov A."/>
            <person name="Samejima M."/>
            <person name="Schmutz J."/>
            <person name="Slot J.C."/>
            <person name="St John F."/>
            <person name="Stenlid J."/>
            <person name="Sun H."/>
            <person name="Sun S."/>
            <person name="Syed K."/>
            <person name="Tsang A."/>
            <person name="Wiebenga A."/>
            <person name="Young D."/>
            <person name="Pisabarro A."/>
            <person name="Eastwood D.C."/>
            <person name="Martin F."/>
            <person name="Cullen D."/>
            <person name="Grigoriev I.V."/>
            <person name="Hibbett D.S."/>
        </authorList>
    </citation>
    <scope>NUCLEOTIDE SEQUENCE [LARGE SCALE GENOMIC DNA]</scope>
    <source>
        <strain evidence="2 3">ATCC 11539</strain>
    </source>
</reference>
<evidence type="ECO:0000256" key="1">
    <source>
        <dbReference type="SAM" id="MobiDB-lite"/>
    </source>
</evidence>
<proteinExistence type="predicted"/>
<dbReference type="Proteomes" id="UP000030669">
    <property type="component" value="Unassembled WGS sequence"/>
</dbReference>
<evidence type="ECO:0000313" key="3">
    <source>
        <dbReference type="Proteomes" id="UP000030669"/>
    </source>
</evidence>
<dbReference type="RefSeq" id="XP_007863326.1">
    <property type="nucleotide sequence ID" value="XM_007865135.1"/>
</dbReference>
<feature type="region of interest" description="Disordered" evidence="1">
    <location>
        <begin position="1"/>
        <end position="100"/>
    </location>
</feature>
<dbReference type="AlphaFoldDB" id="S7RTN4"/>
<feature type="compositionally biased region" description="Basic and acidic residues" evidence="1">
    <location>
        <begin position="42"/>
        <end position="78"/>
    </location>
</feature>
<dbReference type="KEGG" id="gtr:GLOTRDRAFT_126529"/>
<keyword evidence="3" id="KW-1185">Reference proteome</keyword>
<name>S7RTN4_GLOTA</name>
<gene>
    <name evidence="2" type="ORF">GLOTRDRAFT_126529</name>
</gene>
<dbReference type="GeneID" id="19301400"/>
<feature type="compositionally biased region" description="Basic and acidic residues" evidence="1">
    <location>
        <begin position="1"/>
        <end position="19"/>
    </location>
</feature>